<gene>
    <name evidence="3" type="ORF">ACFY1D_37845</name>
</gene>
<dbReference type="InterPro" id="IPR009029">
    <property type="entry name" value="HMG_CoA_Rdtase_sub-bd_dom_sf"/>
</dbReference>
<dbReference type="PANTHER" id="PTHR10572:SF24">
    <property type="entry name" value="3-HYDROXY-3-METHYLGLUTARYL-COENZYME A REDUCTASE"/>
    <property type="match status" value="1"/>
</dbReference>
<evidence type="ECO:0000313" key="4">
    <source>
        <dbReference type="Proteomes" id="UP001602058"/>
    </source>
</evidence>
<keyword evidence="4" id="KW-1185">Reference proteome</keyword>
<proteinExistence type="inferred from homology"/>
<evidence type="ECO:0000256" key="2">
    <source>
        <dbReference type="ARBA" id="ARBA00023002"/>
    </source>
</evidence>
<reference evidence="3 4" key="1">
    <citation type="submission" date="2024-10" db="EMBL/GenBank/DDBJ databases">
        <title>The Natural Products Discovery Center: Release of the First 8490 Sequenced Strains for Exploring Actinobacteria Biosynthetic Diversity.</title>
        <authorList>
            <person name="Kalkreuter E."/>
            <person name="Kautsar S.A."/>
            <person name="Yang D."/>
            <person name="Bader C.D."/>
            <person name="Teijaro C.N."/>
            <person name="Fluegel L."/>
            <person name="Davis C.M."/>
            <person name="Simpson J.R."/>
            <person name="Lauterbach L."/>
            <person name="Steele A.D."/>
            <person name="Gui C."/>
            <person name="Meng S."/>
            <person name="Li G."/>
            <person name="Viehrig K."/>
            <person name="Ye F."/>
            <person name="Su P."/>
            <person name="Kiefer A.F."/>
            <person name="Nichols A."/>
            <person name="Cepeda A.J."/>
            <person name="Yan W."/>
            <person name="Fan B."/>
            <person name="Jiang Y."/>
            <person name="Adhikari A."/>
            <person name="Zheng C.-J."/>
            <person name="Schuster L."/>
            <person name="Cowan T.M."/>
            <person name="Smanski M.J."/>
            <person name="Chevrette M.G."/>
            <person name="De Carvalho L.P.S."/>
            <person name="Shen B."/>
        </authorList>
    </citation>
    <scope>NUCLEOTIDE SEQUENCE [LARGE SCALE GENOMIC DNA]</scope>
    <source>
        <strain evidence="3 4">NPDC001390</strain>
    </source>
</reference>
<dbReference type="EMBL" id="JBIAWJ010000032">
    <property type="protein sequence ID" value="MFF4527140.1"/>
    <property type="molecule type" value="Genomic_DNA"/>
</dbReference>
<dbReference type="InterPro" id="IPR002202">
    <property type="entry name" value="HMG_CoA_Rdtase"/>
</dbReference>
<dbReference type="RefSeq" id="WP_387892623.1">
    <property type="nucleotide sequence ID" value="NZ_JBIAWJ010000032.1"/>
</dbReference>
<accession>A0ABW6UUI9</accession>
<dbReference type="PANTHER" id="PTHR10572">
    <property type="entry name" value="3-HYDROXY-3-METHYLGLUTARYL-COENZYME A REDUCTASE"/>
    <property type="match status" value="1"/>
</dbReference>
<dbReference type="PRINTS" id="PR00071">
    <property type="entry name" value="HMGCOARDTASE"/>
</dbReference>
<name>A0ABW6UUI9_9ACTN</name>
<dbReference type="Proteomes" id="UP001602058">
    <property type="component" value="Unassembled WGS sequence"/>
</dbReference>
<keyword evidence="2" id="KW-0560">Oxidoreductase</keyword>
<dbReference type="SUPFAM" id="SSF56542">
    <property type="entry name" value="Substrate-binding domain of HMG-CoA reductase"/>
    <property type="match status" value="2"/>
</dbReference>
<protein>
    <submittedName>
        <fullName evidence="3">Hydroxymethylglutaryl-CoA reductase</fullName>
    </submittedName>
</protein>
<dbReference type="Gene3D" id="3.90.770.10">
    <property type="entry name" value="3-hydroxy-3-methylglutaryl-coenzyme A Reductase, Chain A, domain 2"/>
    <property type="match status" value="1"/>
</dbReference>
<comment type="similarity">
    <text evidence="1">Belongs to the HMG-CoA reductase family.</text>
</comment>
<evidence type="ECO:0000256" key="1">
    <source>
        <dbReference type="ARBA" id="ARBA00007661"/>
    </source>
</evidence>
<sequence length="358" mass="38059">MTIITRPSTELSTAAVPLRWVGPLRISGNVATTEIEVPLATYETPLWPSVGRGAKISRLTEDGIRATLVDERMTRSVLVEAADAGAAYDAARAVHATMDELRAVTRRSSRFAELLAVRHEVTGPLLFLRFEFSTGDASGHNMATLAADALLAHLLATVPGIRYGSISANYCTDKKATAINGILGRGKNVVAEILVPEHVVVERLHTTAARIAALNTNKNLVGTLLAGGIRSANAHYANMLLAFYLATGQDAANIVEGSQGITLAEDRDGDLYFSCTLPNLIVGSVGNGKGLDFVDAHLHRLGCQEDRPVGDNARRLAVLAAATVLCGELSLLAAQTNPGELMKAHTRLERHNGDAHAH</sequence>
<organism evidence="3 4">
    <name type="scientific">Streptomyces bluensis</name>
    <dbReference type="NCBI Taxonomy" id="33897"/>
    <lineage>
        <taxon>Bacteria</taxon>
        <taxon>Bacillati</taxon>
        <taxon>Actinomycetota</taxon>
        <taxon>Actinomycetes</taxon>
        <taxon>Kitasatosporales</taxon>
        <taxon>Streptomycetaceae</taxon>
        <taxon>Streptomyces</taxon>
    </lineage>
</organism>
<dbReference type="Gene3D" id="3.30.70.420">
    <property type="entry name" value="Hydroxymethylglutaryl-CoA reductase, class I/II, NAD/NADP-binding domain"/>
    <property type="match status" value="1"/>
</dbReference>
<evidence type="ECO:0000313" key="3">
    <source>
        <dbReference type="EMBL" id="MFF4527140.1"/>
    </source>
</evidence>
<dbReference type="InterPro" id="IPR009023">
    <property type="entry name" value="HMG_CoA_Rdtase_NAD(P)-bd_sf"/>
</dbReference>
<dbReference type="PROSITE" id="PS50065">
    <property type="entry name" value="HMG_COA_REDUCTASE_4"/>
    <property type="match status" value="1"/>
</dbReference>
<comment type="caution">
    <text evidence="3">The sequence shown here is derived from an EMBL/GenBank/DDBJ whole genome shotgun (WGS) entry which is preliminary data.</text>
</comment>
<dbReference type="InterPro" id="IPR023074">
    <property type="entry name" value="HMG_CoA_Rdtase_cat_sf"/>
</dbReference>
<dbReference type="Pfam" id="PF00368">
    <property type="entry name" value="HMG-CoA_red"/>
    <property type="match status" value="1"/>
</dbReference>